<dbReference type="Gene3D" id="1.25.40.20">
    <property type="entry name" value="Ankyrin repeat-containing domain"/>
    <property type="match status" value="1"/>
</dbReference>
<reference evidence="6" key="1">
    <citation type="submission" date="2025-08" db="UniProtKB">
        <authorList>
            <consortium name="RefSeq"/>
        </authorList>
    </citation>
    <scope>IDENTIFICATION</scope>
</reference>
<dbReference type="InterPro" id="IPR036770">
    <property type="entry name" value="Ankyrin_rpt-contain_sf"/>
</dbReference>
<keyword evidence="2 3" id="KW-0040">ANK repeat</keyword>
<feature type="compositionally biased region" description="Basic and acidic residues" evidence="4">
    <location>
        <begin position="526"/>
        <end position="537"/>
    </location>
</feature>
<dbReference type="InterPro" id="IPR002110">
    <property type="entry name" value="Ankyrin_rpt"/>
</dbReference>
<organism evidence="5 6">
    <name type="scientific">Aplysia californica</name>
    <name type="common">California sea hare</name>
    <dbReference type="NCBI Taxonomy" id="6500"/>
    <lineage>
        <taxon>Eukaryota</taxon>
        <taxon>Metazoa</taxon>
        <taxon>Spiralia</taxon>
        <taxon>Lophotrochozoa</taxon>
        <taxon>Mollusca</taxon>
        <taxon>Gastropoda</taxon>
        <taxon>Heterobranchia</taxon>
        <taxon>Euthyneura</taxon>
        <taxon>Tectipleura</taxon>
        <taxon>Aplysiida</taxon>
        <taxon>Aplysioidea</taxon>
        <taxon>Aplysiidae</taxon>
        <taxon>Aplysia</taxon>
    </lineage>
</organism>
<sequence>MPDLSVSRQEVLARQLNKPIPVNGIQPRVPLDFQHDKQKLTVANSLFQCVIKGNVNKVRHLLSRGASLTLKNDYGFSPLVAALHVEDENKRKRMFALLLERGASYKARDERHGRTVLHWACLLGQAEQVTTLLEETAGDMNLQDKDSEGYSALHHAVRVGSRAIVDTLVDYHVRFGISVDQVDNLGLTPYLHARRLGYRDVASALKDKGLASVGHGDSLFRSPREWSQIGKFERKRAIELQTVEENNVAKILGKPQLVTSPRWAVPGIVLPSYRPSVDGRRAMRAGRKGPGIRHISVSLPSLAEACEANQNGEGRPLSAGRVGPDAESGSGEGPDKPGPPTLAFAEDQATIGQGQNTSVHGLSMTNGSGSKSSLKSSDHGSNQTRQFSTHDPSKIAGSQRTSGQPGYSHHGVPNSTLTLGGPSNAHALAYSFSGRGQGLMKGHPSPGDNLMRQGAGVTFASPGRTEPNMAALTLLEQSSFSKGKTAQHFHHSQFDTSKEAEYKHMLGNLSSIMDVLSQQQTKSFRKSVEVKKPETPPKIKKKNKVSSLAIIFGRGGRKSPKRGKHGKSPQSSASKHGGKNKGSTACKSSQSAKRKSGQAAGEKSMGKMNKLPVPTIKIN</sequence>
<keyword evidence="5" id="KW-1185">Reference proteome</keyword>
<evidence type="ECO:0000256" key="2">
    <source>
        <dbReference type="ARBA" id="ARBA00023043"/>
    </source>
</evidence>
<dbReference type="Pfam" id="PF12796">
    <property type="entry name" value="Ank_2"/>
    <property type="match status" value="1"/>
</dbReference>
<feature type="compositionally biased region" description="Polar residues" evidence="4">
    <location>
        <begin position="581"/>
        <end position="591"/>
    </location>
</feature>
<dbReference type="PROSITE" id="PS50297">
    <property type="entry name" value="ANK_REP_REGION"/>
    <property type="match status" value="1"/>
</dbReference>
<feature type="region of interest" description="Disordered" evidence="4">
    <location>
        <begin position="355"/>
        <end position="420"/>
    </location>
</feature>
<feature type="repeat" description="ANK" evidence="3">
    <location>
        <begin position="148"/>
        <end position="184"/>
    </location>
</feature>
<evidence type="ECO:0000256" key="1">
    <source>
        <dbReference type="ARBA" id="ARBA00022737"/>
    </source>
</evidence>
<dbReference type="Proteomes" id="UP000694888">
    <property type="component" value="Unplaced"/>
</dbReference>
<keyword evidence="1" id="KW-0677">Repeat</keyword>
<dbReference type="GeneID" id="101851370"/>
<dbReference type="SMART" id="SM00248">
    <property type="entry name" value="ANK"/>
    <property type="match status" value="4"/>
</dbReference>
<evidence type="ECO:0000313" key="6">
    <source>
        <dbReference type="RefSeq" id="XP_012943692.1"/>
    </source>
</evidence>
<dbReference type="InterPro" id="IPR050776">
    <property type="entry name" value="Ank_Repeat/CDKN_Inhibitor"/>
</dbReference>
<feature type="region of interest" description="Disordered" evidence="4">
    <location>
        <begin position="524"/>
        <end position="619"/>
    </location>
</feature>
<feature type="compositionally biased region" description="Basic residues" evidence="4">
    <location>
        <begin position="555"/>
        <end position="567"/>
    </location>
</feature>
<dbReference type="RefSeq" id="XP_012943692.1">
    <property type="nucleotide sequence ID" value="XM_013088238.1"/>
</dbReference>
<feature type="region of interest" description="Disordered" evidence="4">
    <location>
        <begin position="310"/>
        <end position="343"/>
    </location>
</feature>
<name>A0ABM1AA07_APLCA</name>
<accession>A0ABM1AA07</accession>
<evidence type="ECO:0000313" key="5">
    <source>
        <dbReference type="Proteomes" id="UP000694888"/>
    </source>
</evidence>
<dbReference type="PANTHER" id="PTHR24201">
    <property type="entry name" value="ANK_REP_REGION DOMAIN-CONTAINING PROTEIN"/>
    <property type="match status" value="1"/>
</dbReference>
<evidence type="ECO:0000256" key="3">
    <source>
        <dbReference type="PROSITE-ProRule" id="PRU00023"/>
    </source>
</evidence>
<dbReference type="SUPFAM" id="SSF48403">
    <property type="entry name" value="Ankyrin repeat"/>
    <property type="match status" value="1"/>
</dbReference>
<feature type="repeat" description="ANK" evidence="3">
    <location>
        <begin position="112"/>
        <end position="145"/>
    </location>
</feature>
<evidence type="ECO:0000256" key="4">
    <source>
        <dbReference type="SAM" id="MobiDB-lite"/>
    </source>
</evidence>
<feature type="compositionally biased region" description="Polar residues" evidence="4">
    <location>
        <begin position="355"/>
        <end position="366"/>
    </location>
</feature>
<feature type="compositionally biased region" description="Low complexity" evidence="4">
    <location>
        <begin position="367"/>
        <end position="381"/>
    </location>
</feature>
<gene>
    <name evidence="6" type="primary">LOC101851370</name>
</gene>
<feature type="compositionally biased region" description="Polar residues" evidence="4">
    <location>
        <begin position="382"/>
        <end position="405"/>
    </location>
</feature>
<protein>
    <submittedName>
        <fullName evidence="6">Uncharacterized protein LOC101851370</fullName>
    </submittedName>
</protein>
<proteinExistence type="predicted"/>
<dbReference type="PROSITE" id="PS50088">
    <property type="entry name" value="ANK_REPEAT"/>
    <property type="match status" value="3"/>
</dbReference>
<feature type="repeat" description="ANK" evidence="3">
    <location>
        <begin position="74"/>
        <end position="110"/>
    </location>
</feature>